<dbReference type="PANTHER" id="PTHR10072:SF41">
    <property type="entry name" value="IRON-SULFUR CLUSTER ASSEMBLY 1 HOMOLOG, MITOCHONDRIAL"/>
    <property type="match status" value="1"/>
</dbReference>
<feature type="domain" description="Core" evidence="2">
    <location>
        <begin position="1"/>
        <end position="106"/>
    </location>
</feature>
<organism evidence="3 4">
    <name type="scientific">Humisphaera borealis</name>
    <dbReference type="NCBI Taxonomy" id="2807512"/>
    <lineage>
        <taxon>Bacteria</taxon>
        <taxon>Pseudomonadati</taxon>
        <taxon>Planctomycetota</taxon>
        <taxon>Phycisphaerae</taxon>
        <taxon>Tepidisphaerales</taxon>
        <taxon>Tepidisphaeraceae</taxon>
        <taxon>Humisphaera</taxon>
    </lineage>
</organism>
<sequence length="118" mass="12516">MSIQITEAAAAKVKEIIASSADQLAEEGNPGAETRLRVAVKGGGCSGFSYVLDLTAENAGEYDEELEVHGVKVLVDQKSLLYLEGTVIDYVSEGPMREGFAFKNTKHHSCGCGSSFSV</sequence>
<proteinExistence type="inferred from homology"/>
<dbReference type="InterPro" id="IPR035903">
    <property type="entry name" value="HesB-like_dom_sf"/>
</dbReference>
<keyword evidence="4" id="KW-1185">Reference proteome</keyword>
<evidence type="ECO:0000259" key="2">
    <source>
        <dbReference type="Pfam" id="PF01521"/>
    </source>
</evidence>
<dbReference type="InterPro" id="IPR000361">
    <property type="entry name" value="ATAP_core_dom"/>
</dbReference>
<evidence type="ECO:0000313" key="4">
    <source>
        <dbReference type="Proteomes" id="UP000593765"/>
    </source>
</evidence>
<comment type="similarity">
    <text evidence="1">Belongs to the HesB/IscA family.</text>
</comment>
<evidence type="ECO:0000256" key="1">
    <source>
        <dbReference type="ARBA" id="ARBA00006718"/>
    </source>
</evidence>
<dbReference type="NCBIfam" id="TIGR00049">
    <property type="entry name" value="iron-sulfur cluster assembly accessory protein"/>
    <property type="match status" value="1"/>
</dbReference>
<dbReference type="Pfam" id="PF01521">
    <property type="entry name" value="Fe-S_biosyn"/>
    <property type="match status" value="1"/>
</dbReference>
<name>A0A7M2WQC7_9BACT</name>
<dbReference type="InterPro" id="IPR016092">
    <property type="entry name" value="ATAP"/>
</dbReference>
<gene>
    <name evidence="3" type="ORF">IPV69_14270</name>
</gene>
<dbReference type="RefSeq" id="WP_206290357.1">
    <property type="nucleotide sequence ID" value="NZ_CP063458.1"/>
</dbReference>
<evidence type="ECO:0000313" key="3">
    <source>
        <dbReference type="EMBL" id="QOV87454.1"/>
    </source>
</evidence>
<dbReference type="GO" id="GO:0016226">
    <property type="term" value="P:iron-sulfur cluster assembly"/>
    <property type="evidence" value="ECO:0007669"/>
    <property type="project" value="InterPro"/>
</dbReference>
<accession>A0A7M2WQC7</accession>
<reference evidence="3 4" key="1">
    <citation type="submission" date="2020-10" db="EMBL/GenBank/DDBJ databases">
        <title>Wide distribution of Phycisphaera-like planctomycetes from WD2101 soil group in peatlands and genome analysis of the first cultivated representative.</title>
        <authorList>
            <person name="Dedysh S.N."/>
            <person name="Beletsky A.V."/>
            <person name="Ivanova A."/>
            <person name="Kulichevskaya I.S."/>
            <person name="Suzina N.E."/>
            <person name="Philippov D.A."/>
            <person name="Rakitin A.L."/>
            <person name="Mardanov A.V."/>
            <person name="Ravin N.V."/>
        </authorList>
    </citation>
    <scope>NUCLEOTIDE SEQUENCE [LARGE SCALE GENOMIC DNA]</scope>
    <source>
        <strain evidence="3 4">M1803</strain>
    </source>
</reference>
<dbReference type="EMBL" id="CP063458">
    <property type="protein sequence ID" value="QOV87454.1"/>
    <property type="molecule type" value="Genomic_DNA"/>
</dbReference>
<protein>
    <submittedName>
        <fullName evidence="3">Iron-sulfur cluster assembly accessory protein</fullName>
    </submittedName>
</protein>
<dbReference type="GO" id="GO:0005737">
    <property type="term" value="C:cytoplasm"/>
    <property type="evidence" value="ECO:0007669"/>
    <property type="project" value="TreeGrafter"/>
</dbReference>
<dbReference type="InterPro" id="IPR050322">
    <property type="entry name" value="Fe-S_cluster_asmbl/transfer"/>
</dbReference>
<dbReference type="KEGG" id="hbs:IPV69_14270"/>
<dbReference type="Proteomes" id="UP000593765">
    <property type="component" value="Chromosome"/>
</dbReference>
<dbReference type="PANTHER" id="PTHR10072">
    <property type="entry name" value="IRON-SULFUR CLUSTER ASSEMBLY PROTEIN"/>
    <property type="match status" value="1"/>
</dbReference>
<dbReference type="Gene3D" id="2.60.300.12">
    <property type="entry name" value="HesB-like domain"/>
    <property type="match status" value="1"/>
</dbReference>
<dbReference type="SUPFAM" id="SSF89360">
    <property type="entry name" value="HesB-like domain"/>
    <property type="match status" value="1"/>
</dbReference>
<dbReference type="AlphaFoldDB" id="A0A7M2WQC7"/>
<dbReference type="GO" id="GO:0051537">
    <property type="term" value="F:2 iron, 2 sulfur cluster binding"/>
    <property type="evidence" value="ECO:0007669"/>
    <property type="project" value="UniProtKB-ARBA"/>
</dbReference>